<dbReference type="EMBL" id="HBIR01044628">
    <property type="protein sequence ID" value="CAE0578243.1"/>
    <property type="molecule type" value="Transcribed_RNA"/>
</dbReference>
<dbReference type="AlphaFoldDB" id="A0A7S3WW81"/>
<proteinExistence type="predicted"/>
<feature type="transmembrane region" description="Helical" evidence="2">
    <location>
        <begin position="331"/>
        <end position="348"/>
    </location>
</feature>
<feature type="transmembrane region" description="Helical" evidence="2">
    <location>
        <begin position="630"/>
        <end position="649"/>
    </location>
</feature>
<keyword evidence="2" id="KW-0812">Transmembrane</keyword>
<protein>
    <submittedName>
        <fullName evidence="3">Uncharacterized protein</fullName>
    </submittedName>
</protein>
<evidence type="ECO:0000313" key="3">
    <source>
        <dbReference type="EMBL" id="CAE0578243.1"/>
    </source>
</evidence>
<organism evidence="3">
    <name type="scientific">Emiliania huxleyi</name>
    <name type="common">Coccolithophore</name>
    <name type="synonym">Pontosphaera huxleyi</name>
    <dbReference type="NCBI Taxonomy" id="2903"/>
    <lineage>
        <taxon>Eukaryota</taxon>
        <taxon>Haptista</taxon>
        <taxon>Haptophyta</taxon>
        <taxon>Prymnesiophyceae</taxon>
        <taxon>Isochrysidales</taxon>
        <taxon>Noelaerhabdaceae</taxon>
        <taxon>Emiliania</taxon>
    </lineage>
</organism>
<name>A0A7S3WW81_EMIHU</name>
<reference evidence="3" key="1">
    <citation type="submission" date="2021-01" db="EMBL/GenBank/DDBJ databases">
        <authorList>
            <person name="Corre E."/>
            <person name="Pelletier E."/>
            <person name="Niang G."/>
            <person name="Scheremetjew M."/>
            <person name="Finn R."/>
            <person name="Kale V."/>
            <person name="Holt S."/>
            <person name="Cochrane G."/>
            <person name="Meng A."/>
            <person name="Brown T."/>
            <person name="Cohen L."/>
        </authorList>
    </citation>
    <scope>NUCLEOTIDE SEQUENCE</scope>
    <source>
        <strain evidence="3">379</strain>
    </source>
</reference>
<accession>A0A7S3WW81</accession>
<feature type="region of interest" description="Disordered" evidence="1">
    <location>
        <begin position="1"/>
        <end position="21"/>
    </location>
</feature>
<keyword evidence="2" id="KW-0472">Membrane</keyword>
<evidence type="ECO:0000256" key="1">
    <source>
        <dbReference type="SAM" id="MobiDB-lite"/>
    </source>
</evidence>
<keyword evidence="2" id="KW-1133">Transmembrane helix</keyword>
<sequence length="705" mass="77489">MRSGSYVHERAASSSMRVDGGSARVDENYSFLSRVYESLAGYVRIGSVRNAARLLLRERHRDEEEEKETSSRDSMASVALRARSRSTAGAEAEPEAMGGDVFWCCTPRFETACFALCALNTAPLGGFVRSAMEASLKEISYFITDTAAYIVSKMWDDMLASELFKINTLFLCSEKYDRPCNQPAPTHIQFEFSFTLLAACALIKTWIETRASRNNRGTLIVPTMLGMLVGWSFGRAFLELRVDAELGIFSCAKSAVAVRLDDADLGLGVLFRAHDIADALHLIHHPPSPAPPPPPVADFANLGLALTPHAGAAPPVSLECIESASSPSFRLMYAIAVTCLSALLILLLEPAAMLEKFGTTGCRRRVGVQFSSFVQLLSKAAATTSMIVWNDALAYSVTAGIGEEQPEVKQRILLLYSLTMTFAGSAVSMQFQSWSRHLTTLSEASARSAQRHAAAKREFAAAGRNSAVSDRSSAGDPDLLRKLGRKIRRLRLRVHFAAVSLRFLVVLEGTLGWVAGCAWTDYTVALYPSIGEFPVTPPNTPLWNNPLVDNVKVALVLSALALVYITFTGNSAAKGARESRERIFIGGAFSFLSGWAWIAVVRCIWALPYAQRREAVQGYLTDDTRYGVEVTLALLFCPLFTWLVIRAALYTKNAYERRAGMTLWRRHVMAIRTWVRARRNMQLSSKRRGSPPRSASPAALPELLL</sequence>
<feature type="compositionally biased region" description="Low complexity" evidence="1">
    <location>
        <begin position="691"/>
        <end position="705"/>
    </location>
</feature>
<feature type="transmembrane region" description="Helical" evidence="2">
    <location>
        <begin position="494"/>
        <end position="515"/>
    </location>
</feature>
<feature type="region of interest" description="Disordered" evidence="1">
    <location>
        <begin position="682"/>
        <end position="705"/>
    </location>
</feature>
<feature type="transmembrane region" description="Helical" evidence="2">
    <location>
        <begin position="553"/>
        <end position="572"/>
    </location>
</feature>
<feature type="transmembrane region" description="Helical" evidence="2">
    <location>
        <begin position="584"/>
        <end position="610"/>
    </location>
</feature>
<evidence type="ECO:0000256" key="2">
    <source>
        <dbReference type="SAM" id="Phobius"/>
    </source>
</evidence>
<gene>
    <name evidence="3" type="ORF">EHUX00137_LOCUS34846</name>
</gene>